<keyword evidence="10" id="KW-1185">Reference proteome</keyword>
<feature type="region of interest" description="Disordered" evidence="6">
    <location>
        <begin position="365"/>
        <end position="388"/>
    </location>
</feature>
<comment type="subcellular location">
    <subcellularLocation>
        <location evidence="1">Cell membrane</location>
        <topology evidence="1">Multi-pass membrane protein</topology>
    </subcellularLocation>
</comment>
<feature type="compositionally biased region" description="Polar residues" evidence="6">
    <location>
        <begin position="373"/>
        <end position="388"/>
    </location>
</feature>
<proteinExistence type="predicted"/>
<evidence type="ECO:0000256" key="2">
    <source>
        <dbReference type="ARBA" id="ARBA00022475"/>
    </source>
</evidence>
<accession>A0ABX7QZ48</accession>
<evidence type="ECO:0000256" key="4">
    <source>
        <dbReference type="ARBA" id="ARBA00022989"/>
    </source>
</evidence>
<feature type="transmembrane region" description="Helical" evidence="7">
    <location>
        <begin position="319"/>
        <end position="338"/>
    </location>
</feature>
<evidence type="ECO:0000256" key="7">
    <source>
        <dbReference type="SAM" id="Phobius"/>
    </source>
</evidence>
<feature type="transmembrane region" description="Helical" evidence="7">
    <location>
        <begin position="114"/>
        <end position="132"/>
    </location>
</feature>
<evidence type="ECO:0000313" key="9">
    <source>
        <dbReference type="EMBL" id="QSX35888.1"/>
    </source>
</evidence>
<dbReference type="Proteomes" id="UP000663207">
    <property type="component" value="Chromosome"/>
</dbReference>
<gene>
    <name evidence="9" type="ORF">JYB85_11015</name>
</gene>
<dbReference type="Pfam" id="PF06271">
    <property type="entry name" value="RDD"/>
    <property type="match status" value="1"/>
</dbReference>
<reference evidence="9 10" key="1">
    <citation type="submission" date="2021-03" db="EMBL/GenBank/DDBJ databases">
        <title>Novel species identification of genus Shewanella.</title>
        <authorList>
            <person name="Liu G."/>
            <person name="Zhang Q."/>
        </authorList>
    </citation>
    <scope>NUCLEOTIDE SEQUENCE [LARGE SCALE GENOMIC DNA]</scope>
    <source>
        <strain evidence="9 10">FJAT-52962</strain>
    </source>
</reference>
<keyword evidence="5 7" id="KW-0472">Membrane</keyword>
<evidence type="ECO:0000256" key="5">
    <source>
        <dbReference type="ARBA" id="ARBA00023136"/>
    </source>
</evidence>
<sequence>MLGSLQQQDNSGIGTVAVTGRYMFKRLQLFGSKENNQVKDPKTMVTPYAFKVADELLYIPLASPMRRGVAMAIDGLVVTVLADKAGPLFMLLLVAVFFYVRKHHDRLERWAKRIIYAILLLGMLWSVGNMVSSELPGKVNDKSVLPLSAAPILIQMASCEDIACAREHGNDLSQLFKKLEVSREEAGTILSGVIDELPLTAEEKGQLQGEFAPALLALSQATSDDNSTDVALGKQTQDGEQATPLLVKDDAGERDPYSVLGWLKGAMNDLGLGFGWAAFYFTAFTAWFDGQTLGKKLTGIRVISLAGKKLGFWDAFGRYGGYGAGFATGLMGFLQIYWDANRQAIQDKISGTVVIDLLRPRMIPETPGELGPLSTTPEPTAEQSADKQ</sequence>
<keyword evidence="3 7" id="KW-0812">Transmembrane</keyword>
<evidence type="ECO:0000313" key="10">
    <source>
        <dbReference type="Proteomes" id="UP000663207"/>
    </source>
</evidence>
<evidence type="ECO:0000256" key="1">
    <source>
        <dbReference type="ARBA" id="ARBA00004651"/>
    </source>
</evidence>
<feature type="transmembrane region" description="Helical" evidence="7">
    <location>
        <begin position="270"/>
        <end position="288"/>
    </location>
</feature>
<dbReference type="PANTHER" id="PTHR36115:SF6">
    <property type="entry name" value="PROLINE-RICH ANTIGEN HOMOLOG"/>
    <property type="match status" value="1"/>
</dbReference>
<organism evidence="9 10">
    <name type="scientific">Shewanella sedimentimangrovi</name>
    <dbReference type="NCBI Taxonomy" id="2814293"/>
    <lineage>
        <taxon>Bacteria</taxon>
        <taxon>Pseudomonadati</taxon>
        <taxon>Pseudomonadota</taxon>
        <taxon>Gammaproteobacteria</taxon>
        <taxon>Alteromonadales</taxon>
        <taxon>Shewanellaceae</taxon>
        <taxon>Shewanella</taxon>
    </lineage>
</organism>
<keyword evidence="4 7" id="KW-1133">Transmembrane helix</keyword>
<name>A0ABX7QZ48_9GAMM</name>
<keyword evidence="2" id="KW-1003">Cell membrane</keyword>
<evidence type="ECO:0000256" key="3">
    <source>
        <dbReference type="ARBA" id="ARBA00022692"/>
    </source>
</evidence>
<evidence type="ECO:0000259" key="8">
    <source>
        <dbReference type="Pfam" id="PF06271"/>
    </source>
</evidence>
<feature type="domain" description="RDD" evidence="8">
    <location>
        <begin position="275"/>
        <end position="351"/>
    </location>
</feature>
<dbReference type="InterPro" id="IPR010432">
    <property type="entry name" value="RDD"/>
</dbReference>
<dbReference type="InterPro" id="IPR051791">
    <property type="entry name" value="Pra-immunoreactive"/>
</dbReference>
<evidence type="ECO:0000256" key="6">
    <source>
        <dbReference type="SAM" id="MobiDB-lite"/>
    </source>
</evidence>
<protein>
    <submittedName>
        <fullName evidence="9">RDD family protein</fullName>
    </submittedName>
</protein>
<feature type="transmembrane region" description="Helical" evidence="7">
    <location>
        <begin position="75"/>
        <end position="99"/>
    </location>
</feature>
<dbReference type="EMBL" id="CP071502">
    <property type="protein sequence ID" value="QSX35888.1"/>
    <property type="molecule type" value="Genomic_DNA"/>
</dbReference>
<dbReference type="PANTHER" id="PTHR36115">
    <property type="entry name" value="PROLINE-RICH ANTIGEN HOMOLOG-RELATED"/>
    <property type="match status" value="1"/>
</dbReference>